<feature type="signal peptide" evidence="8">
    <location>
        <begin position="1"/>
        <end position="22"/>
    </location>
</feature>
<evidence type="ECO:0000256" key="8">
    <source>
        <dbReference type="SAM" id="SignalP"/>
    </source>
</evidence>
<evidence type="ECO:0000256" key="5">
    <source>
        <dbReference type="ARBA" id="ARBA00023157"/>
    </source>
</evidence>
<dbReference type="InterPro" id="IPR013766">
    <property type="entry name" value="Thioredoxin_domain"/>
</dbReference>
<gene>
    <name evidence="10" type="ORF">K6753_11070</name>
</gene>
<evidence type="ECO:0000256" key="3">
    <source>
        <dbReference type="ARBA" id="ARBA00022729"/>
    </source>
</evidence>
<dbReference type="InterPro" id="IPR050824">
    <property type="entry name" value="Thiol_disulfide_DsbA"/>
</dbReference>
<keyword evidence="11" id="KW-1185">Reference proteome</keyword>
<dbReference type="EMBL" id="JAINZW010000005">
    <property type="protein sequence ID" value="MBZ4040070.1"/>
    <property type="molecule type" value="Genomic_DNA"/>
</dbReference>
<dbReference type="InterPro" id="IPR017937">
    <property type="entry name" value="Thioredoxin_CS"/>
</dbReference>
<dbReference type="PROSITE" id="PS00194">
    <property type="entry name" value="THIOREDOXIN_1"/>
    <property type="match status" value="1"/>
</dbReference>
<dbReference type="InterPro" id="IPR023205">
    <property type="entry name" value="DsbA/DsbL"/>
</dbReference>
<evidence type="ECO:0000256" key="6">
    <source>
        <dbReference type="ARBA" id="ARBA00023284"/>
    </source>
</evidence>
<comment type="caution">
    <text evidence="10">The sequence shown here is derived from an EMBL/GenBank/DDBJ whole genome shotgun (WGS) entry which is preliminary data.</text>
</comment>
<keyword evidence="6" id="KW-0676">Redox-active center</keyword>
<organism evidence="10 11">
    <name type="scientific">Novilysobacter selenitireducens</name>
    <dbReference type="NCBI Taxonomy" id="2872639"/>
    <lineage>
        <taxon>Bacteria</taxon>
        <taxon>Pseudomonadati</taxon>
        <taxon>Pseudomonadota</taxon>
        <taxon>Gammaproteobacteria</taxon>
        <taxon>Lysobacterales</taxon>
        <taxon>Lysobacteraceae</taxon>
        <taxon>Novilysobacter</taxon>
    </lineage>
</organism>
<reference evidence="10 11" key="1">
    <citation type="submission" date="2021-09" db="EMBL/GenBank/DDBJ databases">
        <title>Lysobacter sp. 13A isolated from the river sediment.</title>
        <authorList>
            <person name="Liu H."/>
            <person name="Li S."/>
            <person name="Mao S."/>
        </authorList>
    </citation>
    <scope>NUCLEOTIDE SEQUENCE [LARGE SCALE GENOMIC DNA]</scope>
    <source>
        <strain evidence="10 11">13A</strain>
    </source>
</reference>
<evidence type="ECO:0000313" key="10">
    <source>
        <dbReference type="EMBL" id="MBZ4040070.1"/>
    </source>
</evidence>
<dbReference type="Proteomes" id="UP001430954">
    <property type="component" value="Unassembled WGS sequence"/>
</dbReference>
<keyword evidence="5 7" id="KW-1015">Disulfide bond</keyword>
<feature type="chain" id="PRO_5045365099" description="Thiol:disulfide interchange protein" evidence="8">
    <location>
        <begin position="23"/>
        <end position="222"/>
    </location>
</feature>
<name>A0ABS7T873_9GAMM</name>
<dbReference type="InterPro" id="IPR001853">
    <property type="entry name" value="DSBA-like_thioredoxin_dom"/>
</dbReference>
<comment type="subcellular location">
    <subcellularLocation>
        <location evidence="1 7">Periplasm</location>
    </subcellularLocation>
</comment>
<dbReference type="Gene3D" id="3.40.30.10">
    <property type="entry name" value="Glutaredoxin"/>
    <property type="match status" value="1"/>
</dbReference>
<dbReference type="Pfam" id="PF01323">
    <property type="entry name" value="DSBA"/>
    <property type="match status" value="1"/>
</dbReference>
<dbReference type="SUPFAM" id="SSF52833">
    <property type="entry name" value="Thioredoxin-like"/>
    <property type="match status" value="1"/>
</dbReference>
<evidence type="ECO:0000313" key="11">
    <source>
        <dbReference type="Proteomes" id="UP001430954"/>
    </source>
</evidence>
<dbReference type="PIRSF" id="PIRSF001488">
    <property type="entry name" value="Tdi_protein"/>
    <property type="match status" value="1"/>
</dbReference>
<evidence type="ECO:0000256" key="1">
    <source>
        <dbReference type="ARBA" id="ARBA00004418"/>
    </source>
</evidence>
<dbReference type="CDD" id="cd03019">
    <property type="entry name" value="DsbA_DsbA"/>
    <property type="match status" value="1"/>
</dbReference>
<keyword evidence="4 7" id="KW-0574">Periplasm</keyword>
<dbReference type="RefSeq" id="WP_223676527.1">
    <property type="nucleotide sequence ID" value="NZ_JAINZW010000005.1"/>
</dbReference>
<evidence type="ECO:0000256" key="2">
    <source>
        <dbReference type="ARBA" id="ARBA00005791"/>
    </source>
</evidence>
<feature type="domain" description="Thioredoxin" evidence="9">
    <location>
        <begin position="19"/>
        <end position="209"/>
    </location>
</feature>
<dbReference type="PANTHER" id="PTHR35891">
    <property type="entry name" value="THIOL:DISULFIDE INTERCHANGE PROTEIN DSBA"/>
    <property type="match status" value="1"/>
</dbReference>
<keyword evidence="3 8" id="KW-0732">Signal</keyword>
<dbReference type="PANTHER" id="PTHR35891:SF2">
    <property type="entry name" value="THIOL:DISULFIDE INTERCHANGE PROTEIN DSBA"/>
    <property type="match status" value="1"/>
</dbReference>
<dbReference type="PROSITE" id="PS51352">
    <property type="entry name" value="THIOREDOXIN_2"/>
    <property type="match status" value="1"/>
</dbReference>
<comment type="similarity">
    <text evidence="2">Belongs to the thioredoxin family. DsbA subfamily.</text>
</comment>
<sequence>MPMTARLATLLLALFMTFPVLAAPADGASLVPGVDYIEIPGGQPYDSEGGAIEVVEVFGYTCPHCAAFEPRLQAWKARLPADVKVTPLAAPFGGHWMPYARAYFAARAMGVATRTHSAMFRALHEDGALPMNGPTPTEIAGFYAGHGVDPARFQAVMASDAVQAEVDRADAFLRRTGVDGTPALVVAGRYRVLGNSFDDLLRNAQALVARERAARARVGRAD</sequence>
<evidence type="ECO:0000256" key="4">
    <source>
        <dbReference type="ARBA" id="ARBA00022764"/>
    </source>
</evidence>
<evidence type="ECO:0000256" key="7">
    <source>
        <dbReference type="PIRNR" id="PIRNR001488"/>
    </source>
</evidence>
<dbReference type="InterPro" id="IPR036249">
    <property type="entry name" value="Thioredoxin-like_sf"/>
</dbReference>
<evidence type="ECO:0000259" key="9">
    <source>
        <dbReference type="PROSITE" id="PS51352"/>
    </source>
</evidence>
<protein>
    <recommendedName>
        <fullName evidence="7">Thiol:disulfide interchange protein</fullName>
    </recommendedName>
</protein>
<accession>A0ABS7T873</accession>
<proteinExistence type="inferred from homology"/>